<gene>
    <name evidence="1" type="ORF">QGM71_16725</name>
</gene>
<proteinExistence type="predicted"/>
<keyword evidence="2" id="KW-1185">Reference proteome</keyword>
<sequence>MEEISSYKIQLNEKLQTKDVIKIYNYASKSDYNIYLYRENVIADAENLPKLLSFFFVTPLNNSLVMIVDGKNTHDGYEEVKSILDKTIQGEFRVSHKMHTGKSVVV</sequence>
<evidence type="ECO:0000313" key="2">
    <source>
        <dbReference type="Proteomes" id="UP001335737"/>
    </source>
</evidence>
<dbReference type="EMBL" id="JARZFX010000011">
    <property type="protein sequence ID" value="MEC5425132.1"/>
    <property type="molecule type" value="Genomic_DNA"/>
</dbReference>
<accession>A0ABU6KL19</accession>
<dbReference type="Proteomes" id="UP001335737">
    <property type="component" value="Unassembled WGS sequence"/>
</dbReference>
<organism evidence="1 2">
    <name type="scientific">Virgibacillus tibetensis</name>
    <dbReference type="NCBI Taxonomy" id="3042313"/>
    <lineage>
        <taxon>Bacteria</taxon>
        <taxon>Bacillati</taxon>
        <taxon>Bacillota</taxon>
        <taxon>Bacilli</taxon>
        <taxon>Bacillales</taxon>
        <taxon>Bacillaceae</taxon>
        <taxon>Virgibacillus</taxon>
    </lineage>
</organism>
<comment type="caution">
    <text evidence="1">The sequence shown here is derived from an EMBL/GenBank/DDBJ whole genome shotgun (WGS) entry which is preliminary data.</text>
</comment>
<dbReference type="SUPFAM" id="SSF55594">
    <property type="entry name" value="HPr-like"/>
    <property type="match status" value="1"/>
</dbReference>
<name>A0ABU6KL19_9BACI</name>
<protein>
    <submittedName>
        <fullName evidence="1">Uncharacterized protein</fullName>
    </submittedName>
</protein>
<reference evidence="1 2" key="1">
    <citation type="journal article" date="2024" name="Int. J. Syst. Evol. Microbiol.">
        <title>Virgibacillus tibetensis sp. nov., isolated from salt lake on the Tibetan Plateau of China.</title>
        <authorList>
            <person name="Phurbu D."/>
            <person name="Liu Z.-X."/>
            <person name="Wang R."/>
            <person name="Zheng Y.-Y."/>
            <person name="Liu H.-C."/>
            <person name="Zhou Y.-G."/>
            <person name="Yu Y.-J."/>
            <person name="Li A.-H."/>
        </authorList>
    </citation>
    <scope>NUCLEOTIDE SEQUENCE [LARGE SCALE GENOMIC DNA]</scope>
    <source>
        <strain evidence="1 2">C22-A2</strain>
    </source>
</reference>
<dbReference type="InterPro" id="IPR035895">
    <property type="entry name" value="HPr-like_sf"/>
</dbReference>
<dbReference type="RefSeq" id="WP_327608689.1">
    <property type="nucleotide sequence ID" value="NZ_JARZFX010000011.1"/>
</dbReference>
<evidence type="ECO:0000313" key="1">
    <source>
        <dbReference type="EMBL" id="MEC5425132.1"/>
    </source>
</evidence>